<sequence>MANEDLINFIDKDHLKTLFPLRSTQFIAKYGYKEILTYINEFIFKENNEKNHQEEFFFLSQPLVYAAKNSHHLRQCFFLDPIAVIYLYDFVFRNSKYFQMQSINYRQRFGYSFTGNKSNSSTNEYKAFRDRISELKIRYSYLGMIDISNCFNNIYHHDLKSYLCRKISNKEGSRFGKYLREINEGRSTSCMPQGYFPIKVIGNHFLSFIEQSREIKSEHIVRFMDDIYLFSHSMDTIKEDIFVIQRLIGEKGLSLNEEKTFVGNSKDKDNNIGDIKKSLLEKRRTYITSYLDDYEEDEVDLILTEEETLFLKELLHNEKSLLDEDIELILSLLINDLEETLDLVELVLENSPHLTKALYHHLRKNDNIPSNIIDIFDKFLENVRIQEFQLFWITKIMIDYFEINEDTIDLLFKIYFHSSASNIIKCLILELNENNYGLLEIKQKVARGAAPELVISALIGLLNHEKSNRNHIYNYVGKSSKFMKIITEVLKKIDIKEDTDLYLNKKKEVVLIKKAVKKNQSLEFLFGDSDDDDLPF</sequence>
<keyword evidence="1" id="KW-0808">Transferase</keyword>
<protein>
    <submittedName>
        <fullName evidence="1">RNA-directed DNA polymerase</fullName>
    </submittedName>
</protein>
<proteinExistence type="predicted"/>
<evidence type="ECO:0000313" key="1">
    <source>
        <dbReference type="EMBL" id="WHZ58777.1"/>
    </source>
</evidence>
<dbReference type="Proteomes" id="UP001226091">
    <property type="component" value="Chromosome"/>
</dbReference>
<keyword evidence="2" id="KW-1185">Reference proteome</keyword>
<dbReference type="EMBL" id="CP126116">
    <property type="protein sequence ID" value="WHZ58777.1"/>
    <property type="molecule type" value="Genomic_DNA"/>
</dbReference>
<name>A0ACD4RE61_9BACI</name>
<reference evidence="2" key="1">
    <citation type="journal article" date="2025" name="Aquaculture">
        <title>Assessment of the bioflocculant production and safety properties of Metabacillus hrfriensis sp. nov. based on phenotypic and whole-genome sequencing analysis.</title>
        <authorList>
            <person name="Zhang R."/>
            <person name="Zhao Z."/>
            <person name="Luo L."/>
            <person name="Wang S."/>
            <person name="Guo K."/>
            <person name="Xu W."/>
        </authorList>
    </citation>
    <scope>NUCLEOTIDE SEQUENCE [LARGE SCALE GENOMIC DNA]</scope>
    <source>
        <strain evidence="2">CT-WN-B3</strain>
    </source>
</reference>
<keyword evidence="1" id="KW-0548">Nucleotidyltransferase</keyword>
<organism evidence="1 2">
    <name type="scientific">Metabacillus hrfriensis</name>
    <dbReference type="NCBI Taxonomy" id="3048891"/>
    <lineage>
        <taxon>Bacteria</taxon>
        <taxon>Bacillati</taxon>
        <taxon>Bacillota</taxon>
        <taxon>Bacilli</taxon>
        <taxon>Bacillales</taxon>
        <taxon>Bacillaceae</taxon>
        <taxon>Metabacillus</taxon>
    </lineage>
</organism>
<gene>
    <name evidence="1" type="ORF">QLQ22_05405</name>
</gene>
<evidence type="ECO:0000313" key="2">
    <source>
        <dbReference type="Proteomes" id="UP001226091"/>
    </source>
</evidence>
<keyword evidence="1" id="KW-0695">RNA-directed DNA polymerase</keyword>
<accession>A0ACD4RE61</accession>